<evidence type="ECO:0000256" key="6">
    <source>
        <dbReference type="ARBA" id="ARBA00023242"/>
    </source>
</evidence>
<evidence type="ECO:0000259" key="9">
    <source>
        <dbReference type="Pfam" id="PF01172"/>
    </source>
</evidence>
<proteinExistence type="inferred from homology"/>
<evidence type="ECO:0000256" key="4">
    <source>
        <dbReference type="ARBA" id="ARBA00022490"/>
    </source>
</evidence>
<reference evidence="12 13" key="1">
    <citation type="submission" date="2020-07" db="EMBL/GenBank/DDBJ databases">
        <title>The yeast mating-type switching endonuclease HO is a domesticated member of an unorthodox homing genetic element family.</title>
        <authorList>
            <person name="Coughlan A.Y."/>
            <person name="Lombardi L."/>
            <person name="Braun-Galleani S."/>
            <person name="Martos A.R."/>
            <person name="Galeote V."/>
            <person name="Bigey F."/>
            <person name="Dequin S."/>
            <person name="Byrne K.P."/>
            <person name="Wolfe K.H."/>
        </authorList>
    </citation>
    <scope>NUCLEOTIDE SEQUENCE [LARGE SCALE GENOMIC DNA]</scope>
    <source>
        <strain evidence="12 13">NRRL Y-6702</strain>
    </source>
</reference>
<sequence>MPINQPSGQIKLTNVSLVRLKKAKKRFEIACYQNKVQDFRKGVEKDLDEVLQIHQVFTNVSKGLVAPKDDLQKCFGTTELDPIIEEIMKKGEIQLSEKERQLMINKINNELLTIVSAKCINPKSKKRYPPTMIHKALNELKFSPVLNKSTKIQALDAIKLLVSKQIIPIVRAKMRVKISLNVAEIETIDKIKILINDNSPQNNGEINWIFNGLIDPVTYRDLVNLCDGKGTIQVLDMAVIDDSN</sequence>
<evidence type="ECO:0000256" key="5">
    <source>
        <dbReference type="ARBA" id="ARBA00022517"/>
    </source>
</evidence>
<feature type="domain" description="Ribosome maturation protein SDO1/SBDS N-terminal" evidence="9">
    <location>
        <begin position="14"/>
        <end position="101"/>
    </location>
</feature>
<dbReference type="InterPro" id="IPR046928">
    <property type="entry name" value="SDO1/SBDS_C"/>
</dbReference>
<dbReference type="SUPFAM" id="SSF109728">
    <property type="entry name" value="Hypothetical protein AF0491, middle domain"/>
    <property type="match status" value="1"/>
</dbReference>
<accession>A0A7H9AWY0</accession>
<evidence type="ECO:0000256" key="8">
    <source>
        <dbReference type="ARBA" id="ARBA00071414"/>
    </source>
</evidence>
<comment type="subcellular location">
    <subcellularLocation>
        <location evidence="2">Cytoplasm</location>
    </subcellularLocation>
    <subcellularLocation>
        <location evidence="1">Nucleus</location>
    </subcellularLocation>
</comment>
<dbReference type="Gene3D" id="3.30.1250.10">
    <property type="entry name" value="Ribosome maturation protein SBDS, N-terminal domain"/>
    <property type="match status" value="1"/>
</dbReference>
<feature type="domain" description="Ribosome maturation protein SDO1/SBDS C-terminal" evidence="11">
    <location>
        <begin position="174"/>
        <end position="237"/>
    </location>
</feature>
<evidence type="ECO:0000259" key="10">
    <source>
        <dbReference type="Pfam" id="PF09377"/>
    </source>
</evidence>
<dbReference type="EMBL" id="CP058604">
    <property type="protein sequence ID" value="QLG70604.1"/>
    <property type="molecule type" value="Genomic_DNA"/>
</dbReference>
<dbReference type="AlphaFoldDB" id="A0A7H9AWY0"/>
<dbReference type="GeneID" id="59234240"/>
<dbReference type="SUPFAM" id="SSF89895">
    <property type="entry name" value="FYSH domain"/>
    <property type="match status" value="1"/>
</dbReference>
<comment type="subunit">
    <text evidence="7">Associates with the 60S ribosomal subunit.</text>
</comment>
<organism evidence="12 13">
    <name type="scientific">Zygotorulaspora mrakii</name>
    <name type="common">Zygosaccharomyces mrakii</name>
    <dbReference type="NCBI Taxonomy" id="42260"/>
    <lineage>
        <taxon>Eukaryota</taxon>
        <taxon>Fungi</taxon>
        <taxon>Dikarya</taxon>
        <taxon>Ascomycota</taxon>
        <taxon>Saccharomycotina</taxon>
        <taxon>Saccharomycetes</taxon>
        <taxon>Saccharomycetales</taxon>
        <taxon>Saccharomycetaceae</taxon>
        <taxon>Zygotorulaspora</taxon>
    </lineage>
</organism>
<dbReference type="PROSITE" id="PS01267">
    <property type="entry name" value="UPF0023"/>
    <property type="match status" value="1"/>
</dbReference>
<dbReference type="Pfam" id="PF09377">
    <property type="entry name" value="SBDS_domain_II"/>
    <property type="match status" value="1"/>
</dbReference>
<dbReference type="OrthoDB" id="10253092at2759"/>
<dbReference type="InterPro" id="IPR002140">
    <property type="entry name" value="Sdo1/SBDS"/>
</dbReference>
<dbReference type="NCBIfam" id="TIGR00291">
    <property type="entry name" value="RNA_SBDS"/>
    <property type="match status" value="1"/>
</dbReference>
<comment type="similarity">
    <text evidence="3">Belongs to the SDO1/SBDS family.</text>
</comment>
<dbReference type="Gene3D" id="1.10.10.900">
    <property type="entry name" value="SBDS protein C-terminal domain, subdomain 1"/>
    <property type="match status" value="1"/>
</dbReference>
<keyword evidence="5" id="KW-0690">Ribosome biogenesis</keyword>
<name>A0A7H9AWY0_ZYGMR</name>
<dbReference type="FunFam" id="3.30.1250.10:FF:000001">
    <property type="entry name" value="SBDS, ribosome maturation factor"/>
    <property type="match status" value="1"/>
</dbReference>
<keyword evidence="13" id="KW-1185">Reference proteome</keyword>
<evidence type="ECO:0000313" key="12">
    <source>
        <dbReference type="EMBL" id="QLG70604.1"/>
    </source>
</evidence>
<dbReference type="InterPro" id="IPR019783">
    <property type="entry name" value="SDO1/SBDS_N"/>
</dbReference>
<protein>
    <recommendedName>
        <fullName evidence="8">Ribosome maturation protein SDO1</fullName>
    </recommendedName>
</protein>
<evidence type="ECO:0000313" key="13">
    <source>
        <dbReference type="Proteomes" id="UP000509704"/>
    </source>
</evidence>
<gene>
    <name evidence="12" type="ORF">HG535_0A05450</name>
</gene>
<dbReference type="InterPro" id="IPR036786">
    <property type="entry name" value="Ribosome_mat_SBDS_N_sf"/>
</dbReference>
<dbReference type="Proteomes" id="UP000509704">
    <property type="component" value="Chromosome 1"/>
</dbReference>
<dbReference type="KEGG" id="zmk:HG535_0A05450"/>
<dbReference type="InterPro" id="IPR018023">
    <property type="entry name" value="Ribosome_mat_SBDS_CS"/>
</dbReference>
<evidence type="ECO:0000256" key="7">
    <source>
        <dbReference type="ARBA" id="ARBA00049708"/>
    </source>
</evidence>
<keyword evidence="4" id="KW-0963">Cytoplasm</keyword>
<dbReference type="InterPro" id="IPR018978">
    <property type="entry name" value="SDO1/SBDS_central"/>
</dbReference>
<dbReference type="InterPro" id="IPR039100">
    <property type="entry name" value="Sdo1/SBDS-like"/>
</dbReference>
<dbReference type="Pfam" id="PF01172">
    <property type="entry name" value="SBDS_N"/>
    <property type="match status" value="1"/>
</dbReference>
<evidence type="ECO:0000256" key="1">
    <source>
        <dbReference type="ARBA" id="ARBA00004123"/>
    </source>
</evidence>
<dbReference type="PANTHER" id="PTHR10927:SF1">
    <property type="entry name" value="RIBOSOME MATURATION PROTEIN SBDS"/>
    <property type="match status" value="1"/>
</dbReference>
<dbReference type="PANTHER" id="PTHR10927">
    <property type="entry name" value="RIBOSOME MATURATION PROTEIN SBDS"/>
    <property type="match status" value="1"/>
</dbReference>
<dbReference type="Pfam" id="PF20268">
    <property type="entry name" value="SBDS_C"/>
    <property type="match status" value="1"/>
</dbReference>
<evidence type="ECO:0000256" key="3">
    <source>
        <dbReference type="ARBA" id="ARBA00007433"/>
    </source>
</evidence>
<dbReference type="GO" id="GO:0005634">
    <property type="term" value="C:nucleus"/>
    <property type="evidence" value="ECO:0007669"/>
    <property type="project" value="UniProtKB-SubCell"/>
</dbReference>
<dbReference type="InterPro" id="IPR037188">
    <property type="entry name" value="Sdo1/SBDS_central_sf"/>
</dbReference>
<keyword evidence="6" id="KW-0539">Nucleus</keyword>
<dbReference type="GO" id="GO:0042256">
    <property type="term" value="P:cytosolic ribosome assembly"/>
    <property type="evidence" value="ECO:0007669"/>
    <property type="project" value="InterPro"/>
</dbReference>
<evidence type="ECO:0000259" key="11">
    <source>
        <dbReference type="Pfam" id="PF20268"/>
    </source>
</evidence>
<dbReference type="GO" id="GO:0005737">
    <property type="term" value="C:cytoplasm"/>
    <property type="evidence" value="ECO:0007669"/>
    <property type="project" value="UniProtKB-SubCell"/>
</dbReference>
<dbReference type="Gene3D" id="3.30.70.240">
    <property type="match status" value="1"/>
</dbReference>
<evidence type="ECO:0000256" key="2">
    <source>
        <dbReference type="ARBA" id="ARBA00004496"/>
    </source>
</evidence>
<dbReference type="RefSeq" id="XP_037142332.1">
    <property type="nucleotide sequence ID" value="XM_037286437.1"/>
</dbReference>
<feature type="domain" description="Ribosome maturation protein SDO1/SBDS central" evidence="10">
    <location>
        <begin position="109"/>
        <end position="172"/>
    </location>
</feature>